<evidence type="ECO:0000313" key="1">
    <source>
        <dbReference type="EMBL" id="HAW75708.1"/>
    </source>
</evidence>
<protein>
    <submittedName>
        <fullName evidence="1">Uncharacterized protein</fullName>
    </submittedName>
</protein>
<gene>
    <name evidence="1" type="ORF">DCW74_08240</name>
</gene>
<comment type="caution">
    <text evidence="1">The sequence shown here is derived from an EMBL/GenBank/DDBJ whole genome shotgun (WGS) entry which is preliminary data.</text>
</comment>
<name>A0A350P341_9ALTE</name>
<sequence length="62" mass="7357">MPRRRPGRPRINDSSDRYGFTMGEELMTRFDAIREKKEAELGIQLSRTQMLAMLVKKEEEEQ</sequence>
<dbReference type="AlphaFoldDB" id="A0A350P341"/>
<organism evidence="1 2">
    <name type="scientific">Alteromonas australica</name>
    <dbReference type="NCBI Taxonomy" id="589873"/>
    <lineage>
        <taxon>Bacteria</taxon>
        <taxon>Pseudomonadati</taxon>
        <taxon>Pseudomonadota</taxon>
        <taxon>Gammaproteobacteria</taxon>
        <taxon>Alteromonadales</taxon>
        <taxon>Alteromonadaceae</taxon>
        <taxon>Alteromonas/Salinimonas group</taxon>
        <taxon>Alteromonas</taxon>
    </lineage>
</organism>
<dbReference type="Proteomes" id="UP000263517">
    <property type="component" value="Unassembled WGS sequence"/>
</dbReference>
<dbReference type="EMBL" id="DNAN01000286">
    <property type="protein sequence ID" value="HAW75708.1"/>
    <property type="molecule type" value="Genomic_DNA"/>
</dbReference>
<accession>A0A350P341</accession>
<reference evidence="1 2" key="1">
    <citation type="journal article" date="2018" name="Nat. Biotechnol.">
        <title>A standardized bacterial taxonomy based on genome phylogeny substantially revises the tree of life.</title>
        <authorList>
            <person name="Parks D.H."/>
            <person name="Chuvochina M."/>
            <person name="Waite D.W."/>
            <person name="Rinke C."/>
            <person name="Skarshewski A."/>
            <person name="Chaumeil P.A."/>
            <person name="Hugenholtz P."/>
        </authorList>
    </citation>
    <scope>NUCLEOTIDE SEQUENCE [LARGE SCALE GENOMIC DNA]</scope>
    <source>
        <strain evidence="1">UBA11978</strain>
    </source>
</reference>
<proteinExistence type="predicted"/>
<evidence type="ECO:0000313" key="2">
    <source>
        <dbReference type="Proteomes" id="UP000263517"/>
    </source>
</evidence>